<dbReference type="EMBL" id="SKBQ01000059">
    <property type="protein sequence ID" value="TPX10342.1"/>
    <property type="molecule type" value="Genomic_DNA"/>
</dbReference>
<proteinExistence type="predicted"/>
<feature type="signal peptide" evidence="1">
    <location>
        <begin position="1"/>
        <end position="18"/>
    </location>
</feature>
<name>A0A507AKZ5_9PEZI</name>
<sequence>MHLSSLLSILGTVPVMLALSVPRGESLEPWEVSQVSVASPPSLTSQPSLRSYLSIIIADPNIIDGVGSKSGPINFQPSIAQCNVSWYAQDGEQPYDQSRNCTLETGYPAKWSFVVVPPNREYGAMSGGALTNFSVQFTLVDEIITPVNSVRKVYVGEGHFEVGENMEGLCGASGICAFSLRNESAPVLIEQTRVE</sequence>
<reference evidence="2 3" key="1">
    <citation type="submission" date="2019-06" db="EMBL/GenBank/DDBJ databases">
        <title>Draft genome sequence of the filamentous fungus Phialemoniopsis curvata isolated from diesel fuel.</title>
        <authorList>
            <person name="Varaljay V.A."/>
            <person name="Lyon W.J."/>
            <person name="Crouch A.L."/>
            <person name="Drake C.E."/>
            <person name="Hollomon J.M."/>
            <person name="Nadeau L.J."/>
            <person name="Nunn H.S."/>
            <person name="Stevenson B.S."/>
            <person name="Bojanowski C.L."/>
            <person name="Crookes-Goodson W.J."/>
        </authorList>
    </citation>
    <scope>NUCLEOTIDE SEQUENCE [LARGE SCALE GENOMIC DNA]</scope>
    <source>
        <strain evidence="2 3">D216</strain>
    </source>
</reference>
<dbReference type="InParanoid" id="A0A507AKZ5"/>
<keyword evidence="1" id="KW-0732">Signal</keyword>
<comment type="caution">
    <text evidence="2">The sequence shown here is derived from an EMBL/GenBank/DDBJ whole genome shotgun (WGS) entry which is preliminary data.</text>
</comment>
<dbReference type="Proteomes" id="UP000319257">
    <property type="component" value="Unassembled WGS sequence"/>
</dbReference>
<keyword evidence="3" id="KW-1185">Reference proteome</keyword>
<feature type="chain" id="PRO_5021404691" evidence="1">
    <location>
        <begin position="19"/>
        <end position="195"/>
    </location>
</feature>
<protein>
    <submittedName>
        <fullName evidence="2">Uncharacterized protein</fullName>
    </submittedName>
</protein>
<evidence type="ECO:0000256" key="1">
    <source>
        <dbReference type="SAM" id="SignalP"/>
    </source>
</evidence>
<evidence type="ECO:0000313" key="2">
    <source>
        <dbReference type="EMBL" id="TPX10342.1"/>
    </source>
</evidence>
<dbReference type="GeneID" id="41976194"/>
<dbReference type="AlphaFoldDB" id="A0A507AKZ5"/>
<dbReference type="RefSeq" id="XP_030992053.1">
    <property type="nucleotide sequence ID" value="XM_031143635.1"/>
</dbReference>
<evidence type="ECO:0000313" key="3">
    <source>
        <dbReference type="Proteomes" id="UP000319257"/>
    </source>
</evidence>
<gene>
    <name evidence="2" type="ORF">E0L32_008747</name>
</gene>
<dbReference type="OrthoDB" id="5226619at2759"/>
<organism evidence="2 3">
    <name type="scientific">Thyridium curvatum</name>
    <dbReference type="NCBI Taxonomy" id="1093900"/>
    <lineage>
        <taxon>Eukaryota</taxon>
        <taxon>Fungi</taxon>
        <taxon>Dikarya</taxon>
        <taxon>Ascomycota</taxon>
        <taxon>Pezizomycotina</taxon>
        <taxon>Sordariomycetes</taxon>
        <taxon>Sordariomycetidae</taxon>
        <taxon>Thyridiales</taxon>
        <taxon>Thyridiaceae</taxon>
        <taxon>Thyridium</taxon>
    </lineage>
</organism>
<accession>A0A507AKZ5</accession>